<dbReference type="GO" id="GO:0004674">
    <property type="term" value="F:protein serine/threonine kinase activity"/>
    <property type="evidence" value="ECO:0007669"/>
    <property type="project" value="UniProtKB-KW"/>
</dbReference>
<dbReference type="InterPro" id="IPR024788">
    <property type="entry name" value="Malectin-like_Carb-bd_dom"/>
</dbReference>
<keyword evidence="15" id="KW-1185">Reference proteome</keyword>
<evidence type="ECO:0000256" key="8">
    <source>
        <dbReference type="ARBA" id="ARBA00022840"/>
    </source>
</evidence>
<dbReference type="GO" id="GO:0016020">
    <property type="term" value="C:membrane"/>
    <property type="evidence" value="ECO:0007669"/>
    <property type="project" value="UniProtKB-SubCell"/>
</dbReference>
<dbReference type="OrthoDB" id="782603at2759"/>
<feature type="domain" description="Malectin-like" evidence="13">
    <location>
        <begin position="47"/>
        <end position="415"/>
    </location>
</feature>
<organism evidence="14 15">
    <name type="scientific">Colocasia esculenta</name>
    <name type="common">Wild taro</name>
    <name type="synonym">Arum esculentum</name>
    <dbReference type="NCBI Taxonomy" id="4460"/>
    <lineage>
        <taxon>Eukaryota</taxon>
        <taxon>Viridiplantae</taxon>
        <taxon>Streptophyta</taxon>
        <taxon>Embryophyta</taxon>
        <taxon>Tracheophyta</taxon>
        <taxon>Spermatophyta</taxon>
        <taxon>Magnoliopsida</taxon>
        <taxon>Liliopsida</taxon>
        <taxon>Araceae</taxon>
        <taxon>Aroideae</taxon>
        <taxon>Colocasieae</taxon>
        <taxon>Colocasia</taxon>
    </lineage>
</organism>
<keyword evidence="5 12" id="KW-0732">Signal</keyword>
<keyword evidence="11" id="KW-0325">Glycoprotein</keyword>
<dbReference type="AlphaFoldDB" id="A0A843W7R9"/>
<evidence type="ECO:0000256" key="11">
    <source>
        <dbReference type="ARBA" id="ARBA00023180"/>
    </source>
</evidence>
<dbReference type="GO" id="GO:0005524">
    <property type="term" value="F:ATP binding"/>
    <property type="evidence" value="ECO:0007669"/>
    <property type="project" value="UniProtKB-KW"/>
</dbReference>
<keyword evidence="9" id="KW-1133">Transmembrane helix</keyword>
<keyword evidence="6" id="KW-0547">Nucleotide-binding</keyword>
<evidence type="ECO:0000256" key="4">
    <source>
        <dbReference type="ARBA" id="ARBA00022692"/>
    </source>
</evidence>
<comment type="subcellular location">
    <subcellularLocation>
        <location evidence="1">Membrane</location>
        <topology evidence="1">Single-pass type I membrane protein</topology>
    </subcellularLocation>
</comment>
<proteinExistence type="predicted"/>
<feature type="signal peptide" evidence="12">
    <location>
        <begin position="1"/>
        <end position="34"/>
    </location>
</feature>
<evidence type="ECO:0000256" key="5">
    <source>
        <dbReference type="ARBA" id="ARBA00022729"/>
    </source>
</evidence>
<keyword evidence="10" id="KW-0472">Membrane</keyword>
<reference evidence="14" key="1">
    <citation type="submission" date="2017-07" db="EMBL/GenBank/DDBJ databases">
        <title>Taro Niue Genome Assembly and Annotation.</title>
        <authorList>
            <person name="Atibalentja N."/>
            <person name="Keating K."/>
            <person name="Fields C.J."/>
        </authorList>
    </citation>
    <scope>NUCLEOTIDE SEQUENCE</scope>
    <source>
        <strain evidence="14">Niue_2</strain>
        <tissue evidence="14">Leaf</tissue>
    </source>
</reference>
<evidence type="ECO:0000256" key="10">
    <source>
        <dbReference type="ARBA" id="ARBA00023136"/>
    </source>
</evidence>
<comment type="caution">
    <text evidence="14">The sequence shown here is derived from an EMBL/GenBank/DDBJ whole genome shotgun (WGS) entry which is preliminary data.</text>
</comment>
<evidence type="ECO:0000256" key="2">
    <source>
        <dbReference type="ARBA" id="ARBA00022527"/>
    </source>
</evidence>
<evidence type="ECO:0000256" key="7">
    <source>
        <dbReference type="ARBA" id="ARBA00022777"/>
    </source>
</evidence>
<keyword evidence="4" id="KW-0812">Transmembrane</keyword>
<evidence type="ECO:0000259" key="13">
    <source>
        <dbReference type="Pfam" id="PF12819"/>
    </source>
</evidence>
<evidence type="ECO:0000256" key="9">
    <source>
        <dbReference type="ARBA" id="ARBA00022989"/>
    </source>
</evidence>
<evidence type="ECO:0000313" key="15">
    <source>
        <dbReference type="Proteomes" id="UP000652761"/>
    </source>
</evidence>
<dbReference type="PANTHER" id="PTHR34590">
    <property type="entry name" value="OS03G0124300 PROTEIN-RELATED"/>
    <property type="match status" value="1"/>
</dbReference>
<evidence type="ECO:0000256" key="6">
    <source>
        <dbReference type="ARBA" id="ARBA00022741"/>
    </source>
</evidence>
<dbReference type="Proteomes" id="UP000652761">
    <property type="component" value="Unassembled WGS sequence"/>
</dbReference>
<dbReference type="Pfam" id="PF12819">
    <property type="entry name" value="Malectin_like"/>
    <property type="match status" value="1"/>
</dbReference>
<name>A0A843W7R9_COLES</name>
<dbReference type="FunFam" id="2.60.120.430:FF:000007">
    <property type="entry name" value="FERONIA receptor-like kinase"/>
    <property type="match status" value="1"/>
</dbReference>
<evidence type="ECO:0000256" key="12">
    <source>
        <dbReference type="SAM" id="SignalP"/>
    </source>
</evidence>
<keyword evidence="3" id="KW-0808">Transferase</keyword>
<keyword evidence="2" id="KW-0723">Serine/threonine-protein kinase</keyword>
<dbReference type="GO" id="GO:0004714">
    <property type="term" value="F:transmembrane receptor protein tyrosine kinase activity"/>
    <property type="evidence" value="ECO:0007669"/>
    <property type="project" value="InterPro"/>
</dbReference>
<evidence type="ECO:0000256" key="3">
    <source>
        <dbReference type="ARBA" id="ARBA00022679"/>
    </source>
</evidence>
<dbReference type="EMBL" id="NMUH01003803">
    <property type="protein sequence ID" value="MQM07133.1"/>
    <property type="molecule type" value="Genomic_DNA"/>
</dbReference>
<gene>
    <name evidence="14" type="ORF">Taro_039971</name>
</gene>
<dbReference type="PANTHER" id="PTHR34590:SF5">
    <property type="entry name" value="OS04G0586500 PROTEIN"/>
    <property type="match status" value="1"/>
</dbReference>
<evidence type="ECO:0000256" key="1">
    <source>
        <dbReference type="ARBA" id="ARBA00004479"/>
    </source>
</evidence>
<keyword evidence="7" id="KW-0418">Kinase</keyword>
<keyword evidence="8" id="KW-0067">ATP-binding</keyword>
<dbReference type="Gene3D" id="2.60.120.430">
    <property type="entry name" value="Galactose-binding lectin"/>
    <property type="match status" value="2"/>
</dbReference>
<protein>
    <recommendedName>
        <fullName evidence="13">Malectin-like domain-containing protein</fullName>
    </recommendedName>
</protein>
<accession>A0A843W7R9</accession>
<sequence length="433" mass="47908">MVTPRSNRSQLLLPISTTLLFASSIFLLSGQAAARDFSFVVRDYILLNCGASGRQLDKYNRHWTGDIGSKFASSLSHNTLTATAATQDPSVAQVPYMTARISRSTFTYSFPVSPGRKFVRLYFYPADYSNHFARDSRFAVTANPGNITLLSNFSASQTARVLNAAYIVREFSVSVQRGFLYLTFTPTRGVPNSYAFVNGIEVVSSPDFFGSEILTIVGLSSPYTVDETTALQTMYRLNVGGNAISPVDDVDLFRSWADDTPYIFGAATGVTYGQDANVVIRYSKVPDYAAPKEVYGTARSMGPNPSINLAYNLTWLFSVDPGFVYLVRMHFCEIQYPFTKINQRVFSIYLNNQTATQDADVIAFSGAIGSPVYRDYIVIVRDGTEQQDFWVALHPYPGTKPEYYDAILNGLEVFKLSSWNGNLAGPNPVLVAQ</sequence>
<feature type="chain" id="PRO_5032683138" description="Malectin-like domain-containing protein" evidence="12">
    <location>
        <begin position="35"/>
        <end position="433"/>
    </location>
</feature>
<dbReference type="InterPro" id="IPR045272">
    <property type="entry name" value="ANXUR1/2-like"/>
</dbReference>
<dbReference type="FunFam" id="2.60.120.430:FF:000003">
    <property type="entry name" value="FERONIA receptor-like kinase"/>
    <property type="match status" value="1"/>
</dbReference>
<evidence type="ECO:0000313" key="14">
    <source>
        <dbReference type="EMBL" id="MQM07133.1"/>
    </source>
</evidence>